<protein>
    <recommendedName>
        <fullName evidence="2">UPF0178 protein BBEV_1230</fullName>
    </recommendedName>
</protein>
<dbReference type="PANTHER" id="PTHR35146:SF1">
    <property type="entry name" value="UPF0178 PROTEIN YAII"/>
    <property type="match status" value="1"/>
</dbReference>
<dbReference type="EMBL" id="CP012502">
    <property type="protein sequence ID" value="AOM82598.1"/>
    <property type="molecule type" value="Genomic_DNA"/>
</dbReference>
<sequence length="154" mass="17550">MIKIFIDGDACPVVKEILEISEMNHNSPVGIVLVSSYAHKRNQVMPEHVQQITVDPDREAADLRIANLVTSEDVVITDDFGLASLLLAKGADVLSSRGMPITDESIDFQLDRRYHEAKLRKSKKYHKGPKPFTDEDREHFRDKLKIILQNKQEK</sequence>
<dbReference type="InterPro" id="IPR003791">
    <property type="entry name" value="UPF0178"/>
</dbReference>
<dbReference type="HAMAP" id="MF_00489">
    <property type="entry name" value="UPF0178"/>
    <property type="match status" value="1"/>
</dbReference>
<dbReference type="STRING" id="632773.BBEV_1230"/>
<dbReference type="Proteomes" id="UP000094463">
    <property type="component" value="Chromosome"/>
</dbReference>
<dbReference type="Pfam" id="PF02639">
    <property type="entry name" value="DUF188"/>
    <property type="match status" value="1"/>
</dbReference>
<reference evidence="3 4" key="1">
    <citation type="submission" date="2015-08" db="EMBL/GenBank/DDBJ databases">
        <title>The complete genome sequence of Bacillus beveridgei MLTeJB.</title>
        <authorList>
            <person name="Hanson T.E."/>
            <person name="Mesa C."/>
            <person name="Basesman S.M."/>
            <person name="Oremland R.S."/>
        </authorList>
    </citation>
    <scope>NUCLEOTIDE SEQUENCE [LARGE SCALE GENOMIC DNA]</scope>
    <source>
        <strain evidence="3 4">MLTeJB</strain>
    </source>
</reference>
<proteinExistence type="inferred from homology"/>
<dbReference type="PANTHER" id="PTHR35146">
    <property type="entry name" value="UPF0178 PROTEIN YAII"/>
    <property type="match status" value="1"/>
</dbReference>
<organism evidence="3 4">
    <name type="scientific">Salisediminibacterium beveridgei</name>
    <dbReference type="NCBI Taxonomy" id="632773"/>
    <lineage>
        <taxon>Bacteria</taxon>
        <taxon>Bacillati</taxon>
        <taxon>Bacillota</taxon>
        <taxon>Bacilli</taxon>
        <taxon>Bacillales</taxon>
        <taxon>Bacillaceae</taxon>
        <taxon>Salisediminibacterium</taxon>
    </lineage>
</organism>
<name>A0A1D7QUE8_9BACI</name>
<accession>A0A1D7QUE8</accession>
<comment type="similarity">
    <text evidence="1 2">Belongs to the UPF0178 family.</text>
</comment>
<evidence type="ECO:0000313" key="4">
    <source>
        <dbReference type="Proteomes" id="UP000094463"/>
    </source>
</evidence>
<dbReference type="AlphaFoldDB" id="A0A1D7QUE8"/>
<keyword evidence="4" id="KW-1185">Reference proteome</keyword>
<gene>
    <name evidence="3" type="ORF">BBEV_1230</name>
</gene>
<evidence type="ECO:0000256" key="1">
    <source>
        <dbReference type="ARBA" id="ARBA00008522"/>
    </source>
</evidence>
<dbReference type="OrthoDB" id="9798918at2"/>
<evidence type="ECO:0000256" key="2">
    <source>
        <dbReference type="HAMAP-Rule" id="MF_00489"/>
    </source>
</evidence>
<dbReference type="KEGG" id="bbev:BBEV_1230"/>
<evidence type="ECO:0000313" key="3">
    <source>
        <dbReference type="EMBL" id="AOM82598.1"/>
    </source>
</evidence>